<proteinExistence type="predicted"/>
<dbReference type="InterPro" id="IPR011051">
    <property type="entry name" value="RmlC_Cupin_sf"/>
</dbReference>
<evidence type="ECO:0000313" key="3">
    <source>
        <dbReference type="Proteomes" id="UP001218218"/>
    </source>
</evidence>
<dbReference type="Gene3D" id="2.60.120.10">
    <property type="entry name" value="Jelly Rolls"/>
    <property type="match status" value="1"/>
</dbReference>
<dbReference type="CDD" id="cd02231">
    <property type="entry name" value="cupin_BLL6423-like"/>
    <property type="match status" value="1"/>
</dbReference>
<name>A0AAD7E944_9AGAR</name>
<dbReference type="EMBL" id="JARIHO010000104">
    <property type="protein sequence ID" value="KAJ7303654.1"/>
    <property type="molecule type" value="Genomic_DNA"/>
</dbReference>
<organism evidence="2 3">
    <name type="scientific">Mycena albidolilacea</name>
    <dbReference type="NCBI Taxonomy" id="1033008"/>
    <lineage>
        <taxon>Eukaryota</taxon>
        <taxon>Fungi</taxon>
        <taxon>Dikarya</taxon>
        <taxon>Basidiomycota</taxon>
        <taxon>Agaricomycotina</taxon>
        <taxon>Agaricomycetes</taxon>
        <taxon>Agaricomycetidae</taxon>
        <taxon>Agaricales</taxon>
        <taxon>Marasmiineae</taxon>
        <taxon>Mycenaceae</taxon>
        <taxon>Mycena</taxon>
    </lineage>
</organism>
<dbReference type="Pfam" id="PF07883">
    <property type="entry name" value="Cupin_2"/>
    <property type="match status" value="1"/>
</dbReference>
<protein>
    <recommendedName>
        <fullName evidence="1">Cupin type-2 domain-containing protein</fullName>
    </recommendedName>
</protein>
<feature type="domain" description="Cupin type-2" evidence="1">
    <location>
        <begin position="159"/>
        <end position="225"/>
    </location>
</feature>
<dbReference type="PANTHER" id="PTHR36156">
    <property type="entry name" value="SLR2101 PROTEIN"/>
    <property type="match status" value="1"/>
</dbReference>
<gene>
    <name evidence="2" type="ORF">DFH08DRAFT_903854</name>
</gene>
<dbReference type="InterPro" id="IPR014710">
    <property type="entry name" value="RmlC-like_jellyroll"/>
</dbReference>
<evidence type="ECO:0000313" key="2">
    <source>
        <dbReference type="EMBL" id="KAJ7303654.1"/>
    </source>
</evidence>
<comment type="caution">
    <text evidence="2">The sequence shown here is derived from an EMBL/GenBank/DDBJ whole genome shotgun (WGS) entry which is preliminary data.</text>
</comment>
<keyword evidence="3" id="KW-1185">Reference proteome</keyword>
<dbReference type="PANTHER" id="PTHR36156:SF2">
    <property type="entry name" value="CUPIN TYPE-2 DOMAIN-CONTAINING PROTEIN"/>
    <property type="match status" value="1"/>
</dbReference>
<reference evidence="2" key="1">
    <citation type="submission" date="2023-03" db="EMBL/GenBank/DDBJ databases">
        <title>Massive genome expansion in bonnet fungi (Mycena s.s.) driven by repeated elements and novel gene families across ecological guilds.</title>
        <authorList>
            <consortium name="Lawrence Berkeley National Laboratory"/>
            <person name="Harder C.B."/>
            <person name="Miyauchi S."/>
            <person name="Viragh M."/>
            <person name="Kuo A."/>
            <person name="Thoen E."/>
            <person name="Andreopoulos B."/>
            <person name="Lu D."/>
            <person name="Skrede I."/>
            <person name="Drula E."/>
            <person name="Henrissat B."/>
            <person name="Morin E."/>
            <person name="Kohler A."/>
            <person name="Barry K."/>
            <person name="LaButti K."/>
            <person name="Morin E."/>
            <person name="Salamov A."/>
            <person name="Lipzen A."/>
            <person name="Mereny Z."/>
            <person name="Hegedus B."/>
            <person name="Baldrian P."/>
            <person name="Stursova M."/>
            <person name="Weitz H."/>
            <person name="Taylor A."/>
            <person name="Grigoriev I.V."/>
            <person name="Nagy L.G."/>
            <person name="Martin F."/>
            <person name="Kauserud H."/>
        </authorList>
    </citation>
    <scope>NUCLEOTIDE SEQUENCE</scope>
    <source>
        <strain evidence="2">CBHHK002</strain>
    </source>
</reference>
<dbReference type="AlphaFoldDB" id="A0AAD7E944"/>
<accession>A0AAD7E944</accession>
<dbReference type="Proteomes" id="UP001218218">
    <property type="component" value="Unassembled WGS sequence"/>
</dbReference>
<dbReference type="SUPFAM" id="SSF51182">
    <property type="entry name" value="RmlC-like cupins"/>
    <property type="match status" value="1"/>
</dbReference>
<evidence type="ECO:0000259" key="1">
    <source>
        <dbReference type="Pfam" id="PF07883"/>
    </source>
</evidence>
<dbReference type="InterPro" id="IPR047142">
    <property type="entry name" value="OryJ/VirC-like"/>
</dbReference>
<dbReference type="InterPro" id="IPR013096">
    <property type="entry name" value="Cupin_2"/>
</dbReference>
<sequence length="250" mass="27459">MHCRVSKFKRLNCPKKRKICVRSSLHLPATSRQIHSGTALSKRYKRGKLNNCLSSKQHLFRKPSPYISHILLPLTPQMVSSSTQLPDARLVVTGHTPDGTSVFTFDDTRTPFTPFGPQGARFTTFHASPTVPASNTAPYPELATVLPRCPPSGVVFCITDIQPGGSAPMHRTQSVDYAVVLNGEIVLALDNGDEKTVKTGEFMVQRGANHAWHNRTGEVCRIAVVMVGTEKIVLEGGKVLEETVFGKRLE</sequence>